<accession>A0A6G9H5I1</accession>
<evidence type="ECO:0000313" key="4">
    <source>
        <dbReference type="Proteomes" id="UP000501179"/>
    </source>
</evidence>
<dbReference type="KEGG" id="slia:HA039_26500"/>
<evidence type="ECO:0000313" key="3">
    <source>
        <dbReference type="EMBL" id="QIQ05367.1"/>
    </source>
</evidence>
<dbReference type="PROSITE" id="PS51257">
    <property type="entry name" value="PROKAR_LIPOPROTEIN"/>
    <property type="match status" value="1"/>
</dbReference>
<feature type="signal peptide" evidence="2">
    <location>
        <begin position="1"/>
        <end position="22"/>
    </location>
</feature>
<evidence type="ECO:0000256" key="2">
    <source>
        <dbReference type="SAM" id="SignalP"/>
    </source>
</evidence>
<gene>
    <name evidence="3" type="ORF">HA039_26500</name>
</gene>
<dbReference type="Proteomes" id="UP000501179">
    <property type="component" value="Chromosome"/>
</dbReference>
<protein>
    <recommendedName>
        <fullName evidence="5">Membrane lipoprotein</fullName>
    </recommendedName>
</protein>
<sequence length="231" mass="24096">MHGMTRSLRAPLLLLALTLALASAGCGTERAGAPGDDGGKLHATADPTPAPDPRPSVDRSQLEARARYMQSAIELIRVTDLPGFAVAPQSVGVLGDDGFHSVYVTPRGTTQIELAVERGTLTANTCPDTPVDGTGGRVACEKDGAAWYRVSGQLHEYARPEDGHVVRLTARRDTVDRATLRRAASAARPADDAELDALLPRNIPTAPVERGDLPPVGDGAPNNSVPEGASG</sequence>
<keyword evidence="2" id="KW-0732">Signal</keyword>
<evidence type="ECO:0000256" key="1">
    <source>
        <dbReference type="SAM" id="MobiDB-lite"/>
    </source>
</evidence>
<organism evidence="3 4">
    <name type="scientific">Streptomyces liangshanensis</name>
    <dbReference type="NCBI Taxonomy" id="2717324"/>
    <lineage>
        <taxon>Bacteria</taxon>
        <taxon>Bacillati</taxon>
        <taxon>Actinomycetota</taxon>
        <taxon>Actinomycetes</taxon>
        <taxon>Kitasatosporales</taxon>
        <taxon>Streptomycetaceae</taxon>
        <taxon>Streptomyces</taxon>
    </lineage>
</organism>
<proteinExistence type="predicted"/>
<reference evidence="3 4" key="1">
    <citation type="submission" date="2020-03" db="EMBL/GenBank/DDBJ databases">
        <title>A novel species.</title>
        <authorList>
            <person name="Gao J."/>
        </authorList>
    </citation>
    <scope>NUCLEOTIDE SEQUENCE [LARGE SCALE GENOMIC DNA]</scope>
    <source>
        <strain evidence="3 4">QMT-12</strain>
    </source>
</reference>
<name>A0A6G9H5I1_9ACTN</name>
<feature type="region of interest" description="Disordered" evidence="1">
    <location>
        <begin position="181"/>
        <end position="231"/>
    </location>
</feature>
<dbReference type="EMBL" id="CP050177">
    <property type="protein sequence ID" value="QIQ05367.1"/>
    <property type="molecule type" value="Genomic_DNA"/>
</dbReference>
<feature type="chain" id="PRO_5038465894" description="Membrane lipoprotein" evidence="2">
    <location>
        <begin position="23"/>
        <end position="231"/>
    </location>
</feature>
<feature type="region of interest" description="Disordered" evidence="1">
    <location>
        <begin position="30"/>
        <end position="60"/>
    </location>
</feature>
<keyword evidence="4" id="KW-1185">Reference proteome</keyword>
<evidence type="ECO:0008006" key="5">
    <source>
        <dbReference type="Google" id="ProtNLM"/>
    </source>
</evidence>
<dbReference type="AlphaFoldDB" id="A0A6G9H5I1"/>